<sequence length="332" mass="40064">MQFVLFITFLAVYFTRNVYGNKYSKDLNNNWHENEENPFRMKKVNLLWEKAKKRLEGPKIADLYADLRIHDKMEGKLKKMKLDEMDKDGLYEAEVLTRFRNIVFKYGLEDFFSLEDPGWFNEIPENDKKWPVFTDKKLDKIWKRASLSDFSDEEIDKLREEFRHQQMKIDELNTLKSYFDENDIHEQKNDEAKYAILKDKKSNMKEINHAVKEGYMKLETMMKDSNPDVSFKDSRVYKLWALIKKTNLSEEELQSFKEELKHFEHRIEKHEYIQNQVELSKVALNEEVKDGVYPQTHLDLEDKAKHFKRKVKKIHIDLENRVNKLVNKHTEL</sequence>
<dbReference type="PANTHER" id="PTHR16560:SF2">
    <property type="entry name" value="ALPHA-2-MACROGLOBULIN RECEPTOR-ASSOCIATED PROTEIN"/>
    <property type="match status" value="1"/>
</dbReference>
<evidence type="ECO:0000256" key="1">
    <source>
        <dbReference type="SAM" id="SignalP"/>
    </source>
</evidence>
<accession>V3ZXU8</accession>
<name>V3ZXU8_LOTGI</name>
<dbReference type="GO" id="GO:0005783">
    <property type="term" value="C:endoplasmic reticulum"/>
    <property type="evidence" value="ECO:0007669"/>
    <property type="project" value="InterPro"/>
</dbReference>
<dbReference type="Gene3D" id="1.20.81.10">
    <property type="entry name" value="RAP domain"/>
    <property type="match status" value="3"/>
</dbReference>
<keyword evidence="1" id="KW-0732">Signal</keyword>
<dbReference type="Pfam" id="PF06400">
    <property type="entry name" value="Alpha-2-MRAP_N"/>
    <property type="match status" value="1"/>
</dbReference>
<keyword evidence="5" id="KW-1185">Reference proteome</keyword>
<dbReference type="OMA" id="QEFEHHQ"/>
<feature type="domain" description="Alpha-2-macroglobulin RAP C-terminal" evidence="3">
    <location>
        <begin position="132"/>
        <end position="332"/>
    </location>
</feature>
<protein>
    <recommendedName>
        <fullName evidence="6">Alpha-2-macroglobulin receptor-associated protein</fullName>
    </recommendedName>
</protein>
<dbReference type="GO" id="GO:0008201">
    <property type="term" value="F:heparin binding"/>
    <property type="evidence" value="ECO:0007669"/>
    <property type="project" value="InterPro"/>
</dbReference>
<dbReference type="KEGG" id="lgi:LOTGIDRAFT_235101"/>
<dbReference type="EMBL" id="KB202917">
    <property type="protein sequence ID" value="ESO87440.1"/>
    <property type="molecule type" value="Genomic_DNA"/>
</dbReference>
<dbReference type="CDD" id="cd14808">
    <property type="entry name" value="RAP_D3"/>
    <property type="match status" value="1"/>
</dbReference>
<evidence type="ECO:0000313" key="4">
    <source>
        <dbReference type="EMBL" id="ESO87440.1"/>
    </source>
</evidence>
<feature type="chain" id="PRO_5004715570" description="Alpha-2-macroglobulin receptor-associated protein" evidence="1">
    <location>
        <begin position="21"/>
        <end position="332"/>
    </location>
</feature>
<dbReference type="InterPro" id="IPR009066">
    <property type="entry name" value="MG_RAP_rcpt_1"/>
</dbReference>
<evidence type="ECO:0000259" key="3">
    <source>
        <dbReference type="Pfam" id="PF06401"/>
    </source>
</evidence>
<dbReference type="Proteomes" id="UP000030746">
    <property type="component" value="Unassembled WGS sequence"/>
</dbReference>
<dbReference type="InterPro" id="IPR038003">
    <property type="entry name" value="A2-macroglobuin_RAP"/>
</dbReference>
<dbReference type="CTD" id="20249749"/>
<dbReference type="AlphaFoldDB" id="V3ZXU8"/>
<proteinExistence type="predicted"/>
<evidence type="ECO:0000259" key="2">
    <source>
        <dbReference type="Pfam" id="PF06400"/>
    </source>
</evidence>
<feature type="domain" description="Alpha-2-macroglobulin receptor-associated protein" evidence="2">
    <location>
        <begin position="11"/>
        <end position="112"/>
    </location>
</feature>
<dbReference type="InterPro" id="IPR036744">
    <property type="entry name" value="RAP_sf"/>
</dbReference>
<gene>
    <name evidence="4" type="ORF">LOTGIDRAFT_235101</name>
</gene>
<dbReference type="GO" id="GO:0048259">
    <property type="term" value="P:regulation of receptor-mediated endocytosis"/>
    <property type="evidence" value="ECO:0007669"/>
    <property type="project" value="TreeGrafter"/>
</dbReference>
<dbReference type="HOGENOM" id="CLU_064512_0_0_1"/>
<dbReference type="STRING" id="225164.V3ZXU8"/>
<dbReference type="InterPro" id="IPR037999">
    <property type="entry name" value="RAP_D3"/>
</dbReference>
<dbReference type="RefSeq" id="XP_009061906.1">
    <property type="nucleotide sequence ID" value="XM_009063658.1"/>
</dbReference>
<reference evidence="4 5" key="1">
    <citation type="journal article" date="2013" name="Nature">
        <title>Insights into bilaterian evolution from three spiralian genomes.</title>
        <authorList>
            <person name="Simakov O."/>
            <person name="Marletaz F."/>
            <person name="Cho S.J."/>
            <person name="Edsinger-Gonzales E."/>
            <person name="Havlak P."/>
            <person name="Hellsten U."/>
            <person name="Kuo D.H."/>
            <person name="Larsson T."/>
            <person name="Lv J."/>
            <person name="Arendt D."/>
            <person name="Savage R."/>
            <person name="Osoegawa K."/>
            <person name="de Jong P."/>
            <person name="Grimwood J."/>
            <person name="Chapman J.A."/>
            <person name="Shapiro H."/>
            <person name="Aerts A."/>
            <person name="Otillar R.P."/>
            <person name="Terry A.Y."/>
            <person name="Boore J.L."/>
            <person name="Grigoriev I.V."/>
            <person name="Lindberg D.R."/>
            <person name="Seaver E.C."/>
            <person name="Weisblat D.A."/>
            <person name="Putnam N.H."/>
            <person name="Rokhsar D.S."/>
        </authorList>
    </citation>
    <scope>NUCLEOTIDE SEQUENCE [LARGE SCALE GENOMIC DNA]</scope>
</reference>
<dbReference type="GeneID" id="20249749"/>
<evidence type="ECO:0008006" key="6">
    <source>
        <dbReference type="Google" id="ProtNLM"/>
    </source>
</evidence>
<evidence type="ECO:0000313" key="5">
    <source>
        <dbReference type="Proteomes" id="UP000030746"/>
    </source>
</evidence>
<organism evidence="4 5">
    <name type="scientific">Lottia gigantea</name>
    <name type="common">Giant owl limpet</name>
    <dbReference type="NCBI Taxonomy" id="225164"/>
    <lineage>
        <taxon>Eukaryota</taxon>
        <taxon>Metazoa</taxon>
        <taxon>Spiralia</taxon>
        <taxon>Lophotrochozoa</taxon>
        <taxon>Mollusca</taxon>
        <taxon>Gastropoda</taxon>
        <taxon>Patellogastropoda</taxon>
        <taxon>Lottioidea</taxon>
        <taxon>Lottiidae</taxon>
        <taxon>Lottia</taxon>
    </lineage>
</organism>
<dbReference type="Pfam" id="PF06401">
    <property type="entry name" value="Alpha-2-MRAP_C"/>
    <property type="match status" value="1"/>
</dbReference>
<dbReference type="CDD" id="cd14806">
    <property type="entry name" value="RAP_D1"/>
    <property type="match status" value="1"/>
</dbReference>
<dbReference type="PANTHER" id="PTHR16560">
    <property type="entry name" value="ALPHA-2-MACROGLOBULIN RECEPTOR-ASSOCIATED PROTEIN"/>
    <property type="match status" value="1"/>
</dbReference>
<dbReference type="GO" id="GO:0048019">
    <property type="term" value="F:receptor antagonist activity"/>
    <property type="evidence" value="ECO:0007669"/>
    <property type="project" value="InterPro"/>
</dbReference>
<dbReference type="OrthoDB" id="5817428at2759"/>
<dbReference type="InterPro" id="IPR010483">
    <property type="entry name" value="Alpha_2_MRAP_C"/>
</dbReference>
<dbReference type="GO" id="GO:0050750">
    <property type="term" value="F:low-density lipoprotein particle receptor binding"/>
    <property type="evidence" value="ECO:0007669"/>
    <property type="project" value="InterPro"/>
</dbReference>
<dbReference type="SUPFAM" id="SSF47045">
    <property type="entry name" value="RAP domain-like"/>
    <property type="match status" value="3"/>
</dbReference>
<feature type="signal peptide" evidence="1">
    <location>
        <begin position="1"/>
        <end position="20"/>
    </location>
</feature>